<dbReference type="GO" id="GO:0043565">
    <property type="term" value="F:sequence-specific DNA binding"/>
    <property type="evidence" value="ECO:0007669"/>
    <property type="project" value="TreeGrafter"/>
</dbReference>
<dbReference type="SUPFAM" id="SSF57701">
    <property type="entry name" value="Zn2/Cys6 DNA-binding domain"/>
    <property type="match status" value="1"/>
</dbReference>
<dbReference type="CDD" id="cd00067">
    <property type="entry name" value="GAL4"/>
    <property type="match status" value="1"/>
</dbReference>
<evidence type="ECO:0000256" key="3">
    <source>
        <dbReference type="ARBA" id="ARBA00023125"/>
    </source>
</evidence>
<dbReference type="Gene3D" id="4.10.240.10">
    <property type="entry name" value="Zn(2)-C6 fungal-type DNA-binding domain"/>
    <property type="match status" value="1"/>
</dbReference>
<name>A0A1L9V2X5_ASPBC</name>
<dbReference type="GO" id="GO:0008270">
    <property type="term" value="F:zinc ion binding"/>
    <property type="evidence" value="ECO:0007669"/>
    <property type="project" value="InterPro"/>
</dbReference>
<dbReference type="Pfam" id="PF00172">
    <property type="entry name" value="Zn_clus"/>
    <property type="match status" value="1"/>
</dbReference>
<dbReference type="InterPro" id="IPR051711">
    <property type="entry name" value="Stress_Response_Reg"/>
</dbReference>
<dbReference type="OrthoDB" id="3163292at2759"/>
<dbReference type="InterPro" id="IPR001138">
    <property type="entry name" value="Zn2Cys6_DnaBD"/>
</dbReference>
<proteinExistence type="predicted"/>
<dbReference type="GO" id="GO:0045944">
    <property type="term" value="P:positive regulation of transcription by RNA polymerase II"/>
    <property type="evidence" value="ECO:0007669"/>
    <property type="project" value="TreeGrafter"/>
</dbReference>
<evidence type="ECO:0000256" key="2">
    <source>
        <dbReference type="ARBA" id="ARBA00023015"/>
    </source>
</evidence>
<accession>A0A1L9V2X5</accession>
<evidence type="ECO:0000256" key="1">
    <source>
        <dbReference type="ARBA" id="ARBA00004123"/>
    </source>
</evidence>
<dbReference type="GO" id="GO:0005634">
    <property type="term" value="C:nucleus"/>
    <property type="evidence" value="ECO:0007669"/>
    <property type="project" value="UniProtKB-SubCell"/>
</dbReference>
<dbReference type="AlphaFoldDB" id="A0A1L9V2X5"/>
<reference evidence="8" key="1">
    <citation type="journal article" date="2017" name="Genome Biol.">
        <title>Comparative genomics reveals high biological diversity and specific adaptations in the industrially and medically important fungal genus Aspergillus.</title>
        <authorList>
            <person name="de Vries R.P."/>
            <person name="Riley R."/>
            <person name="Wiebenga A."/>
            <person name="Aguilar-Osorio G."/>
            <person name="Amillis S."/>
            <person name="Uchima C.A."/>
            <person name="Anderluh G."/>
            <person name="Asadollahi M."/>
            <person name="Askin M."/>
            <person name="Barry K."/>
            <person name="Battaglia E."/>
            <person name="Bayram O."/>
            <person name="Benocci T."/>
            <person name="Braus-Stromeyer S.A."/>
            <person name="Caldana C."/>
            <person name="Canovas D."/>
            <person name="Cerqueira G.C."/>
            <person name="Chen F."/>
            <person name="Chen W."/>
            <person name="Choi C."/>
            <person name="Clum A."/>
            <person name="Dos Santos R.A."/>
            <person name="Damasio A.R."/>
            <person name="Diallinas G."/>
            <person name="Emri T."/>
            <person name="Fekete E."/>
            <person name="Flipphi M."/>
            <person name="Freyberg S."/>
            <person name="Gallo A."/>
            <person name="Gournas C."/>
            <person name="Habgood R."/>
            <person name="Hainaut M."/>
            <person name="Harispe M.L."/>
            <person name="Henrissat B."/>
            <person name="Hilden K.S."/>
            <person name="Hope R."/>
            <person name="Hossain A."/>
            <person name="Karabika E."/>
            <person name="Karaffa L."/>
            <person name="Karanyi Z."/>
            <person name="Krasevec N."/>
            <person name="Kuo A."/>
            <person name="Kusch H."/>
            <person name="LaButti K."/>
            <person name="Lagendijk E.L."/>
            <person name="Lapidus A."/>
            <person name="Levasseur A."/>
            <person name="Lindquist E."/>
            <person name="Lipzen A."/>
            <person name="Logrieco A.F."/>
            <person name="MacCabe A."/>
            <person name="Maekelae M.R."/>
            <person name="Malavazi I."/>
            <person name="Melin P."/>
            <person name="Meyer V."/>
            <person name="Mielnichuk N."/>
            <person name="Miskei M."/>
            <person name="Molnar A.P."/>
            <person name="Mule G."/>
            <person name="Ngan C.Y."/>
            <person name="Orejas M."/>
            <person name="Orosz E."/>
            <person name="Ouedraogo J.P."/>
            <person name="Overkamp K.M."/>
            <person name="Park H.-S."/>
            <person name="Perrone G."/>
            <person name="Piumi F."/>
            <person name="Punt P.J."/>
            <person name="Ram A.F."/>
            <person name="Ramon A."/>
            <person name="Rauscher S."/>
            <person name="Record E."/>
            <person name="Riano-Pachon D.M."/>
            <person name="Robert V."/>
            <person name="Roehrig J."/>
            <person name="Ruller R."/>
            <person name="Salamov A."/>
            <person name="Salih N.S."/>
            <person name="Samson R.A."/>
            <person name="Sandor E."/>
            <person name="Sanguinetti M."/>
            <person name="Schuetze T."/>
            <person name="Sepcic K."/>
            <person name="Shelest E."/>
            <person name="Sherlock G."/>
            <person name="Sophianopoulou V."/>
            <person name="Squina F.M."/>
            <person name="Sun H."/>
            <person name="Susca A."/>
            <person name="Todd R.B."/>
            <person name="Tsang A."/>
            <person name="Unkles S.E."/>
            <person name="van de Wiele N."/>
            <person name="van Rossen-Uffink D."/>
            <person name="Oliveira J.V."/>
            <person name="Vesth T.C."/>
            <person name="Visser J."/>
            <person name="Yu J.-H."/>
            <person name="Zhou M."/>
            <person name="Andersen M.R."/>
            <person name="Archer D.B."/>
            <person name="Baker S.E."/>
            <person name="Benoit I."/>
            <person name="Brakhage A.A."/>
            <person name="Braus G.H."/>
            <person name="Fischer R."/>
            <person name="Frisvad J.C."/>
            <person name="Goldman G.H."/>
            <person name="Houbraken J."/>
            <person name="Oakley B."/>
            <person name="Pocsi I."/>
            <person name="Scazzocchio C."/>
            <person name="Seiboth B."/>
            <person name="vanKuyk P.A."/>
            <person name="Wortman J."/>
            <person name="Dyer P.S."/>
            <person name="Grigoriev I.V."/>
        </authorList>
    </citation>
    <scope>NUCLEOTIDE SEQUENCE [LARGE SCALE GENOMIC DNA]</scope>
    <source>
        <strain evidence="8">CBS 101740 / IMI 381727 / IBT 21946</strain>
    </source>
</reference>
<keyword evidence="8" id="KW-1185">Reference proteome</keyword>
<keyword evidence="3" id="KW-0238">DNA-binding</keyword>
<dbReference type="PANTHER" id="PTHR47540">
    <property type="entry name" value="THIAMINE REPRESSIBLE GENES REGULATORY PROTEIN THI5"/>
    <property type="match status" value="1"/>
</dbReference>
<keyword evidence="5" id="KW-0539">Nucleus</keyword>
<dbReference type="RefSeq" id="XP_067485416.1">
    <property type="nucleotide sequence ID" value="XM_067622209.1"/>
</dbReference>
<sequence length="67" mass="7738">MRDHGETSQEERRRRRLNACIACRDRKVRCSGTQPCTTCVRRSTTCTFGPDDRKVTVSERSDTLSLF</sequence>
<protein>
    <recommendedName>
        <fullName evidence="6">Zn(2)-C6 fungal-type domain-containing protein</fullName>
    </recommendedName>
</protein>
<dbReference type="VEuPathDB" id="FungiDB:ASPBRDRAFT_257709"/>
<keyword evidence="2" id="KW-0805">Transcription regulation</keyword>
<organism evidence="7 8">
    <name type="scientific">Aspergillus brasiliensis (strain CBS 101740 / IMI 381727 / IBT 21946)</name>
    <dbReference type="NCBI Taxonomy" id="767769"/>
    <lineage>
        <taxon>Eukaryota</taxon>
        <taxon>Fungi</taxon>
        <taxon>Dikarya</taxon>
        <taxon>Ascomycota</taxon>
        <taxon>Pezizomycotina</taxon>
        <taxon>Eurotiomycetes</taxon>
        <taxon>Eurotiomycetidae</taxon>
        <taxon>Eurotiales</taxon>
        <taxon>Aspergillaceae</taxon>
        <taxon>Aspergillus</taxon>
        <taxon>Aspergillus subgen. Circumdati</taxon>
    </lineage>
</organism>
<evidence type="ECO:0000256" key="4">
    <source>
        <dbReference type="ARBA" id="ARBA00023163"/>
    </source>
</evidence>
<evidence type="ECO:0000259" key="6">
    <source>
        <dbReference type="PROSITE" id="PS50048"/>
    </source>
</evidence>
<dbReference type="PROSITE" id="PS50048">
    <property type="entry name" value="ZN2_CY6_FUNGAL_2"/>
    <property type="match status" value="1"/>
</dbReference>
<gene>
    <name evidence="7" type="ORF">ASPBRDRAFT_257709</name>
</gene>
<dbReference type="PANTHER" id="PTHR47540:SF6">
    <property type="entry name" value="ZN(II)2CYS6 TRANSCRIPTION FACTOR (EUROFUNG)"/>
    <property type="match status" value="1"/>
</dbReference>
<dbReference type="Proteomes" id="UP000184499">
    <property type="component" value="Unassembled WGS sequence"/>
</dbReference>
<dbReference type="InterPro" id="IPR036864">
    <property type="entry name" value="Zn2-C6_fun-type_DNA-bd_sf"/>
</dbReference>
<comment type="subcellular location">
    <subcellularLocation>
        <location evidence="1">Nucleus</location>
    </subcellularLocation>
</comment>
<feature type="domain" description="Zn(2)-C6 fungal-type" evidence="6">
    <location>
        <begin position="19"/>
        <end position="48"/>
    </location>
</feature>
<dbReference type="SMART" id="SM00066">
    <property type="entry name" value="GAL4"/>
    <property type="match status" value="1"/>
</dbReference>
<dbReference type="GeneID" id="93574697"/>
<keyword evidence="4" id="KW-0804">Transcription</keyword>
<evidence type="ECO:0000313" key="8">
    <source>
        <dbReference type="Proteomes" id="UP000184499"/>
    </source>
</evidence>
<evidence type="ECO:0000256" key="5">
    <source>
        <dbReference type="ARBA" id="ARBA00023242"/>
    </source>
</evidence>
<dbReference type="PROSITE" id="PS00463">
    <property type="entry name" value="ZN2_CY6_FUNGAL_1"/>
    <property type="match status" value="1"/>
</dbReference>
<dbReference type="GO" id="GO:0000981">
    <property type="term" value="F:DNA-binding transcription factor activity, RNA polymerase II-specific"/>
    <property type="evidence" value="ECO:0007669"/>
    <property type="project" value="InterPro"/>
</dbReference>
<evidence type="ECO:0000313" key="7">
    <source>
        <dbReference type="EMBL" id="OJJ78169.1"/>
    </source>
</evidence>
<dbReference type="EMBL" id="KV878679">
    <property type="protein sequence ID" value="OJJ78169.1"/>
    <property type="molecule type" value="Genomic_DNA"/>
</dbReference>